<dbReference type="Proteomes" id="UP000048926">
    <property type="component" value="Unassembled WGS sequence"/>
</dbReference>
<dbReference type="InterPro" id="IPR012337">
    <property type="entry name" value="RNaseH-like_sf"/>
</dbReference>
<gene>
    <name evidence="2" type="ORF">LAL4801_04766</name>
</gene>
<dbReference type="InterPro" id="IPR047201">
    <property type="entry name" value="ERI-1_3'hExo-like"/>
</dbReference>
<dbReference type="Pfam" id="PF00929">
    <property type="entry name" value="RNase_T"/>
    <property type="match status" value="1"/>
</dbReference>
<evidence type="ECO:0000313" key="3">
    <source>
        <dbReference type="Proteomes" id="UP000048926"/>
    </source>
</evidence>
<sequence length="218" mass="23829">MHHVIIYDCEYLTAPGAMSRQWCGPLDPDPNVAQIGAVKLSLGGGYDILDTFNVLIKPRDRFGRHPNVDPFFTELTGITQADIDREGIAHADALEKFAAFAEGANFWSWGKDELTLLAISSYIEGLTPPIPAHRFGNAIGLILNAGTPVEDMGKMTSGRLAEYFGLETSDGRQHDALDDAMSVAVSLQHLLRNEKLTAEDFALPLAVRLPELSEHRSA</sequence>
<name>A0A0M6YAM3_9HYPH</name>
<dbReference type="AlphaFoldDB" id="A0A0M6YAM3"/>
<reference evidence="3" key="1">
    <citation type="submission" date="2015-07" db="EMBL/GenBank/DDBJ databases">
        <authorList>
            <person name="Rodrigo-Torres Lidia"/>
            <person name="Arahal R.David."/>
        </authorList>
    </citation>
    <scope>NUCLEOTIDE SEQUENCE [LARGE SCALE GENOMIC DNA]</scope>
    <source>
        <strain evidence="3">CECT 4801</strain>
    </source>
</reference>
<dbReference type="RefSeq" id="WP_055660087.1">
    <property type="nucleotide sequence ID" value="NZ_CP045627.1"/>
</dbReference>
<proteinExistence type="predicted"/>
<accession>A0A0M6YAM3</accession>
<dbReference type="STRING" id="187304.B0E33_13055"/>
<keyword evidence="2" id="KW-0540">Nuclease</keyword>
<dbReference type="CDD" id="cd06133">
    <property type="entry name" value="ERI-1_3'hExo_like"/>
    <property type="match status" value="1"/>
</dbReference>
<dbReference type="SMART" id="SM00479">
    <property type="entry name" value="EXOIII"/>
    <property type="match status" value="1"/>
</dbReference>
<dbReference type="InterPro" id="IPR013520">
    <property type="entry name" value="Ribonucl_H"/>
</dbReference>
<dbReference type="GO" id="GO:0003676">
    <property type="term" value="F:nucleic acid binding"/>
    <property type="evidence" value="ECO:0007669"/>
    <property type="project" value="InterPro"/>
</dbReference>
<dbReference type="InterPro" id="IPR036397">
    <property type="entry name" value="RNaseH_sf"/>
</dbReference>
<dbReference type="GO" id="GO:0000175">
    <property type="term" value="F:3'-5'-RNA exonuclease activity"/>
    <property type="evidence" value="ECO:0007669"/>
    <property type="project" value="InterPro"/>
</dbReference>
<keyword evidence="2" id="KW-0378">Hydrolase</keyword>
<evidence type="ECO:0000259" key="1">
    <source>
        <dbReference type="SMART" id="SM00479"/>
    </source>
</evidence>
<dbReference type="OrthoDB" id="7362525at2"/>
<keyword evidence="3" id="KW-1185">Reference proteome</keyword>
<dbReference type="Gene3D" id="3.30.420.10">
    <property type="entry name" value="Ribonuclease H-like superfamily/Ribonuclease H"/>
    <property type="match status" value="1"/>
</dbReference>
<organism evidence="2 3">
    <name type="scientific">Roseibium aggregatum</name>
    <dbReference type="NCBI Taxonomy" id="187304"/>
    <lineage>
        <taxon>Bacteria</taxon>
        <taxon>Pseudomonadati</taxon>
        <taxon>Pseudomonadota</taxon>
        <taxon>Alphaproteobacteria</taxon>
        <taxon>Hyphomicrobiales</taxon>
        <taxon>Stappiaceae</taxon>
        <taxon>Roseibium</taxon>
    </lineage>
</organism>
<keyword evidence="2" id="KW-0269">Exonuclease</keyword>
<dbReference type="EMBL" id="CXST01000003">
    <property type="protein sequence ID" value="CTQ46307.1"/>
    <property type="molecule type" value="Genomic_DNA"/>
</dbReference>
<protein>
    <submittedName>
        <fullName evidence="2">Exonuclease</fullName>
    </submittedName>
</protein>
<dbReference type="SUPFAM" id="SSF53098">
    <property type="entry name" value="Ribonuclease H-like"/>
    <property type="match status" value="1"/>
</dbReference>
<evidence type="ECO:0000313" key="2">
    <source>
        <dbReference type="EMBL" id="CTQ46307.1"/>
    </source>
</evidence>
<feature type="domain" description="Exonuclease" evidence="1">
    <location>
        <begin position="3"/>
        <end position="196"/>
    </location>
</feature>
<dbReference type="GO" id="GO:0006259">
    <property type="term" value="P:DNA metabolic process"/>
    <property type="evidence" value="ECO:0007669"/>
    <property type="project" value="UniProtKB-ARBA"/>
</dbReference>